<proteinExistence type="inferred from homology"/>
<evidence type="ECO:0000256" key="3">
    <source>
        <dbReference type="ARBA" id="ARBA00035365"/>
    </source>
</evidence>
<dbReference type="SUPFAM" id="SSF54995">
    <property type="entry name" value="Ribosomal protein S6"/>
    <property type="match status" value="1"/>
</dbReference>
<evidence type="ECO:0000313" key="5">
    <source>
        <dbReference type="Proteomes" id="UP001164746"/>
    </source>
</evidence>
<name>A0ABY7ED17_MYAAR</name>
<evidence type="ECO:0000256" key="2">
    <source>
        <dbReference type="ARBA" id="ARBA00035170"/>
    </source>
</evidence>
<evidence type="ECO:0000256" key="1">
    <source>
        <dbReference type="ARBA" id="ARBA00009512"/>
    </source>
</evidence>
<comment type="similarity">
    <text evidence="1">Belongs to the bacterial ribosomal protein bS6 family.</text>
</comment>
<dbReference type="Proteomes" id="UP001164746">
    <property type="component" value="Chromosome 6"/>
</dbReference>
<dbReference type="CDD" id="cd15465">
    <property type="entry name" value="bS6_mito"/>
    <property type="match status" value="1"/>
</dbReference>
<dbReference type="Pfam" id="PF01250">
    <property type="entry name" value="Ribosomal_S6"/>
    <property type="match status" value="1"/>
</dbReference>
<accession>A0ABY7ED17</accession>
<protein>
    <recommendedName>
        <fullName evidence="2">Small ribosomal subunit protein bS6m</fullName>
    </recommendedName>
    <alternativeName>
        <fullName evidence="3">28S ribosomal protein S6, mitochondrial</fullName>
    </alternativeName>
</protein>
<keyword evidence="5" id="KW-1185">Reference proteome</keyword>
<dbReference type="InterPro" id="IPR000529">
    <property type="entry name" value="Ribosomal_bS6"/>
</dbReference>
<dbReference type="InterPro" id="IPR014717">
    <property type="entry name" value="Transl_elong_EF1B/ribsomal_bS6"/>
</dbReference>
<sequence length="128" mass="14880">MPPYEMALVLRNAANMKLLKESLKGACKQIWEQGGLIKKVENLGKRELPHPTNYFCIQFDNSVDGMRQVEHKLRNADEVVKFGIIGRREENQRPCQIGQCLFGELPHPEHERHAYKKRVLKKFKAKLV</sequence>
<dbReference type="EMBL" id="CP111017">
    <property type="protein sequence ID" value="WAR06999.1"/>
    <property type="molecule type" value="Genomic_DNA"/>
</dbReference>
<gene>
    <name evidence="4" type="ORF">MAR_016957</name>
</gene>
<evidence type="ECO:0000313" key="4">
    <source>
        <dbReference type="EMBL" id="WAR06999.1"/>
    </source>
</evidence>
<dbReference type="InterPro" id="IPR035980">
    <property type="entry name" value="Ribosomal_bS6_sf"/>
</dbReference>
<organism evidence="4 5">
    <name type="scientific">Mya arenaria</name>
    <name type="common">Soft-shell clam</name>
    <dbReference type="NCBI Taxonomy" id="6604"/>
    <lineage>
        <taxon>Eukaryota</taxon>
        <taxon>Metazoa</taxon>
        <taxon>Spiralia</taxon>
        <taxon>Lophotrochozoa</taxon>
        <taxon>Mollusca</taxon>
        <taxon>Bivalvia</taxon>
        <taxon>Autobranchia</taxon>
        <taxon>Heteroconchia</taxon>
        <taxon>Euheterodonta</taxon>
        <taxon>Imparidentia</taxon>
        <taxon>Neoheterodontei</taxon>
        <taxon>Myida</taxon>
        <taxon>Myoidea</taxon>
        <taxon>Myidae</taxon>
        <taxon>Mya</taxon>
    </lineage>
</organism>
<dbReference type="Gene3D" id="3.30.70.60">
    <property type="match status" value="1"/>
</dbReference>
<reference evidence="4" key="1">
    <citation type="submission" date="2022-11" db="EMBL/GenBank/DDBJ databases">
        <title>Centuries of genome instability and evolution in soft-shell clam transmissible cancer (bioRxiv).</title>
        <authorList>
            <person name="Hart S.F.M."/>
            <person name="Yonemitsu M.A."/>
            <person name="Giersch R.M."/>
            <person name="Beal B.F."/>
            <person name="Arriagada G."/>
            <person name="Davis B.W."/>
            <person name="Ostrander E.A."/>
            <person name="Goff S.P."/>
            <person name="Metzger M.J."/>
        </authorList>
    </citation>
    <scope>NUCLEOTIDE SEQUENCE</scope>
    <source>
        <strain evidence="4">MELC-2E11</strain>
        <tissue evidence="4">Siphon/mantle</tissue>
    </source>
</reference>